<organism evidence="2 3">
    <name type="scientific">Aspergillus wentii DTO 134E9</name>
    <dbReference type="NCBI Taxonomy" id="1073089"/>
    <lineage>
        <taxon>Eukaryota</taxon>
        <taxon>Fungi</taxon>
        <taxon>Dikarya</taxon>
        <taxon>Ascomycota</taxon>
        <taxon>Pezizomycotina</taxon>
        <taxon>Eurotiomycetes</taxon>
        <taxon>Eurotiomycetidae</taxon>
        <taxon>Eurotiales</taxon>
        <taxon>Aspergillaceae</taxon>
        <taxon>Aspergillus</taxon>
        <taxon>Aspergillus subgen. Cremei</taxon>
    </lineage>
</organism>
<name>A0A1L9RRQ7_ASPWE</name>
<gene>
    <name evidence="2" type="ORF">ASPWEDRAFT_171052</name>
</gene>
<sequence>MFSFFNWSKSSPETPTTPAITMEQPASQSTPSNGVITEQPTTQEPMQMKLRGGGEAGDVCCGVCAGLACFECCEECC</sequence>
<feature type="region of interest" description="Disordered" evidence="1">
    <location>
        <begin position="1"/>
        <end position="39"/>
    </location>
</feature>
<dbReference type="GeneID" id="63746564"/>
<dbReference type="AlphaFoldDB" id="A0A1L9RRQ7"/>
<evidence type="ECO:0000256" key="1">
    <source>
        <dbReference type="SAM" id="MobiDB-lite"/>
    </source>
</evidence>
<dbReference type="Proteomes" id="UP000184383">
    <property type="component" value="Unassembled WGS sequence"/>
</dbReference>
<evidence type="ECO:0000313" key="2">
    <source>
        <dbReference type="EMBL" id="OJJ37584.1"/>
    </source>
</evidence>
<dbReference type="OrthoDB" id="4153865at2759"/>
<evidence type="ECO:0000313" key="3">
    <source>
        <dbReference type="Proteomes" id="UP000184383"/>
    </source>
</evidence>
<reference evidence="3" key="1">
    <citation type="journal article" date="2017" name="Genome Biol.">
        <title>Comparative genomics reveals high biological diversity and specific adaptations in the industrially and medically important fungal genus Aspergillus.</title>
        <authorList>
            <person name="de Vries R.P."/>
            <person name="Riley R."/>
            <person name="Wiebenga A."/>
            <person name="Aguilar-Osorio G."/>
            <person name="Amillis S."/>
            <person name="Uchima C.A."/>
            <person name="Anderluh G."/>
            <person name="Asadollahi M."/>
            <person name="Askin M."/>
            <person name="Barry K."/>
            <person name="Battaglia E."/>
            <person name="Bayram O."/>
            <person name="Benocci T."/>
            <person name="Braus-Stromeyer S.A."/>
            <person name="Caldana C."/>
            <person name="Canovas D."/>
            <person name="Cerqueira G.C."/>
            <person name="Chen F."/>
            <person name="Chen W."/>
            <person name="Choi C."/>
            <person name="Clum A."/>
            <person name="Dos Santos R.A."/>
            <person name="Damasio A.R."/>
            <person name="Diallinas G."/>
            <person name="Emri T."/>
            <person name="Fekete E."/>
            <person name="Flipphi M."/>
            <person name="Freyberg S."/>
            <person name="Gallo A."/>
            <person name="Gournas C."/>
            <person name="Habgood R."/>
            <person name="Hainaut M."/>
            <person name="Harispe M.L."/>
            <person name="Henrissat B."/>
            <person name="Hilden K.S."/>
            <person name="Hope R."/>
            <person name="Hossain A."/>
            <person name="Karabika E."/>
            <person name="Karaffa L."/>
            <person name="Karanyi Z."/>
            <person name="Krasevec N."/>
            <person name="Kuo A."/>
            <person name="Kusch H."/>
            <person name="LaButti K."/>
            <person name="Lagendijk E.L."/>
            <person name="Lapidus A."/>
            <person name="Levasseur A."/>
            <person name="Lindquist E."/>
            <person name="Lipzen A."/>
            <person name="Logrieco A.F."/>
            <person name="MacCabe A."/>
            <person name="Maekelae M.R."/>
            <person name="Malavazi I."/>
            <person name="Melin P."/>
            <person name="Meyer V."/>
            <person name="Mielnichuk N."/>
            <person name="Miskei M."/>
            <person name="Molnar A.P."/>
            <person name="Mule G."/>
            <person name="Ngan C.Y."/>
            <person name="Orejas M."/>
            <person name="Orosz E."/>
            <person name="Ouedraogo J.P."/>
            <person name="Overkamp K.M."/>
            <person name="Park H.-S."/>
            <person name="Perrone G."/>
            <person name="Piumi F."/>
            <person name="Punt P.J."/>
            <person name="Ram A.F."/>
            <person name="Ramon A."/>
            <person name="Rauscher S."/>
            <person name="Record E."/>
            <person name="Riano-Pachon D.M."/>
            <person name="Robert V."/>
            <person name="Roehrig J."/>
            <person name="Ruller R."/>
            <person name="Salamov A."/>
            <person name="Salih N.S."/>
            <person name="Samson R.A."/>
            <person name="Sandor E."/>
            <person name="Sanguinetti M."/>
            <person name="Schuetze T."/>
            <person name="Sepcic K."/>
            <person name="Shelest E."/>
            <person name="Sherlock G."/>
            <person name="Sophianopoulou V."/>
            <person name="Squina F.M."/>
            <person name="Sun H."/>
            <person name="Susca A."/>
            <person name="Todd R.B."/>
            <person name="Tsang A."/>
            <person name="Unkles S.E."/>
            <person name="van de Wiele N."/>
            <person name="van Rossen-Uffink D."/>
            <person name="Oliveira J.V."/>
            <person name="Vesth T.C."/>
            <person name="Visser J."/>
            <person name="Yu J.-H."/>
            <person name="Zhou M."/>
            <person name="Andersen M.R."/>
            <person name="Archer D.B."/>
            <person name="Baker S.E."/>
            <person name="Benoit I."/>
            <person name="Brakhage A.A."/>
            <person name="Braus G.H."/>
            <person name="Fischer R."/>
            <person name="Frisvad J.C."/>
            <person name="Goldman G.H."/>
            <person name="Houbraken J."/>
            <person name="Oakley B."/>
            <person name="Pocsi I."/>
            <person name="Scazzocchio C."/>
            <person name="Seiboth B."/>
            <person name="vanKuyk P.A."/>
            <person name="Wortman J."/>
            <person name="Dyer P.S."/>
            <person name="Grigoriev I.V."/>
        </authorList>
    </citation>
    <scope>NUCLEOTIDE SEQUENCE [LARGE SCALE GENOMIC DNA]</scope>
    <source>
        <strain evidence="3">DTO 134E9</strain>
    </source>
</reference>
<evidence type="ECO:0008006" key="4">
    <source>
        <dbReference type="Google" id="ProtNLM"/>
    </source>
</evidence>
<proteinExistence type="predicted"/>
<accession>A0A1L9RRQ7</accession>
<keyword evidence="3" id="KW-1185">Reference proteome</keyword>
<protein>
    <recommendedName>
        <fullName evidence="4">Cysteine-rich transmembrane CYSTM domain-containing protein</fullName>
    </recommendedName>
</protein>
<dbReference type="RefSeq" id="XP_040691260.1">
    <property type="nucleotide sequence ID" value="XM_040830716.1"/>
</dbReference>
<dbReference type="EMBL" id="KV878211">
    <property type="protein sequence ID" value="OJJ37584.1"/>
    <property type="molecule type" value="Genomic_DNA"/>
</dbReference>
<dbReference type="VEuPathDB" id="FungiDB:ASPWEDRAFT_171052"/>